<name>A0A1R3U2Y0_9HYPH</name>
<protein>
    <submittedName>
        <fullName evidence="2">Chemotaxis protein CheW</fullName>
    </submittedName>
</protein>
<dbReference type="Proteomes" id="UP000187891">
    <property type="component" value="Unassembled WGS sequence"/>
</dbReference>
<dbReference type="STRING" id="1907666.DSM25559_5094"/>
<dbReference type="PANTHER" id="PTHR22617:SF23">
    <property type="entry name" value="CHEMOTAXIS PROTEIN CHEW"/>
    <property type="match status" value="1"/>
</dbReference>
<dbReference type="GO" id="GO:0007165">
    <property type="term" value="P:signal transduction"/>
    <property type="evidence" value="ECO:0007669"/>
    <property type="project" value="InterPro"/>
</dbReference>
<dbReference type="SUPFAM" id="SSF50341">
    <property type="entry name" value="CheW-like"/>
    <property type="match status" value="1"/>
</dbReference>
<evidence type="ECO:0000259" key="1">
    <source>
        <dbReference type="PROSITE" id="PS50851"/>
    </source>
</evidence>
<dbReference type="PROSITE" id="PS50851">
    <property type="entry name" value="CHEW"/>
    <property type="match status" value="1"/>
</dbReference>
<proteinExistence type="predicted"/>
<dbReference type="Gene3D" id="2.40.50.180">
    <property type="entry name" value="CheA-289, Domain 4"/>
    <property type="match status" value="1"/>
</dbReference>
<dbReference type="Pfam" id="PF01584">
    <property type="entry name" value="CheW"/>
    <property type="match status" value="1"/>
</dbReference>
<dbReference type="InterPro" id="IPR036061">
    <property type="entry name" value="CheW-like_dom_sf"/>
</dbReference>
<dbReference type="Gene3D" id="2.30.30.40">
    <property type="entry name" value="SH3 Domains"/>
    <property type="match status" value="1"/>
</dbReference>
<evidence type="ECO:0000313" key="3">
    <source>
        <dbReference type="Proteomes" id="UP000187891"/>
    </source>
</evidence>
<dbReference type="InterPro" id="IPR039315">
    <property type="entry name" value="CheW"/>
</dbReference>
<reference evidence="3" key="1">
    <citation type="submission" date="2016-10" db="EMBL/GenBank/DDBJ databases">
        <authorList>
            <person name="Wibberg D."/>
        </authorList>
    </citation>
    <scope>NUCLEOTIDE SEQUENCE [LARGE SCALE GENOMIC DNA]</scope>
</reference>
<accession>A0A1R3U2Y0</accession>
<dbReference type="AlphaFoldDB" id="A0A1R3U2Y0"/>
<dbReference type="InterPro" id="IPR002545">
    <property type="entry name" value="CheW-lke_dom"/>
</dbReference>
<dbReference type="EMBL" id="FMUE01000022">
    <property type="protein sequence ID" value="SCX35677.1"/>
    <property type="molecule type" value="Genomic_DNA"/>
</dbReference>
<dbReference type="GO" id="GO:0006935">
    <property type="term" value="P:chemotaxis"/>
    <property type="evidence" value="ECO:0007669"/>
    <property type="project" value="InterPro"/>
</dbReference>
<organism evidence="2 3">
    <name type="scientific">Agrobacterium rosae</name>
    <dbReference type="NCBI Taxonomy" id="1972867"/>
    <lineage>
        <taxon>Bacteria</taxon>
        <taxon>Pseudomonadati</taxon>
        <taxon>Pseudomonadota</taxon>
        <taxon>Alphaproteobacteria</taxon>
        <taxon>Hyphomicrobiales</taxon>
        <taxon>Rhizobiaceae</taxon>
        <taxon>Rhizobium/Agrobacterium group</taxon>
        <taxon>Agrobacterium</taxon>
    </lineage>
</organism>
<sequence>MNLRGSVIPIIDLANKLGMKSTEPTPRSAIVVAEVHCVTMGLVVDRVSDILTIPENLLQPVPEISISLGMRYADGIIGSDSLLMNSGRQLALVLQKESAPWFIRFAPLHSCLEALSSMRQLLLVTR</sequence>
<evidence type="ECO:0000313" key="2">
    <source>
        <dbReference type="EMBL" id="SCX35677.1"/>
    </source>
</evidence>
<feature type="domain" description="CheW-like" evidence="1">
    <location>
        <begin position="1"/>
        <end position="98"/>
    </location>
</feature>
<gene>
    <name evidence="2" type="primary">cheW_6</name>
    <name evidence="2" type="ORF">DSM25559_5094</name>
</gene>
<dbReference type="GO" id="GO:0005829">
    <property type="term" value="C:cytosol"/>
    <property type="evidence" value="ECO:0007669"/>
    <property type="project" value="TreeGrafter"/>
</dbReference>
<dbReference type="PANTHER" id="PTHR22617">
    <property type="entry name" value="CHEMOTAXIS SENSOR HISTIDINE KINASE-RELATED"/>
    <property type="match status" value="1"/>
</dbReference>